<keyword evidence="1" id="KW-1133">Transmembrane helix</keyword>
<dbReference type="Proteomes" id="UP000324159">
    <property type="component" value="Unassembled WGS sequence"/>
</dbReference>
<dbReference type="OrthoDB" id="5431364at2"/>
<organism evidence="2 3">
    <name type="scientific">Geothermobacter ehrlichii</name>
    <dbReference type="NCBI Taxonomy" id="213224"/>
    <lineage>
        <taxon>Bacteria</taxon>
        <taxon>Pseudomonadati</taxon>
        <taxon>Thermodesulfobacteriota</taxon>
        <taxon>Desulfuromonadia</taxon>
        <taxon>Desulfuromonadales</taxon>
        <taxon>Geothermobacteraceae</taxon>
        <taxon>Geothermobacter</taxon>
    </lineage>
</organism>
<dbReference type="Gene3D" id="6.10.340.10">
    <property type="match status" value="1"/>
</dbReference>
<protein>
    <recommendedName>
        <fullName evidence="4">HAMP domain-containing protein</fullName>
    </recommendedName>
</protein>
<evidence type="ECO:0000256" key="1">
    <source>
        <dbReference type="SAM" id="Phobius"/>
    </source>
</evidence>
<evidence type="ECO:0008006" key="4">
    <source>
        <dbReference type="Google" id="ProtNLM"/>
    </source>
</evidence>
<evidence type="ECO:0000313" key="3">
    <source>
        <dbReference type="Proteomes" id="UP000324159"/>
    </source>
</evidence>
<gene>
    <name evidence="2" type="ORF">EDC39_105177</name>
</gene>
<feature type="transmembrane region" description="Helical" evidence="1">
    <location>
        <begin position="21"/>
        <end position="43"/>
    </location>
</feature>
<sequence length="186" mass="21773">MKNDKPIEPVFTLKFQFKYSLAMVFSSIVTSLVFFYCLDQGLGDGYFESLVTLSQFEATLPEHLIWSFCAQLVLIFLMTVAIHLFVSHKIAGPVYRYELSLTSILKDDLRFDVRTRRNDQLKPMVHALNDFIESMRLMYGGIAELRKTIDEEMKKENPDPDIIRQHLRRVRESMGEFHPAFREGER</sequence>
<comment type="caution">
    <text evidence="2">The sequence shown here is derived from an EMBL/GenBank/DDBJ whole genome shotgun (WGS) entry which is preliminary data.</text>
</comment>
<evidence type="ECO:0000313" key="2">
    <source>
        <dbReference type="EMBL" id="TYO98808.1"/>
    </source>
</evidence>
<dbReference type="RefSeq" id="WP_148895740.1">
    <property type="nucleotide sequence ID" value="NZ_VNIB01000005.1"/>
</dbReference>
<feature type="transmembrane region" description="Helical" evidence="1">
    <location>
        <begin position="63"/>
        <end position="86"/>
    </location>
</feature>
<keyword evidence="1" id="KW-0812">Transmembrane</keyword>
<keyword evidence="3" id="KW-1185">Reference proteome</keyword>
<reference evidence="2 3" key="1">
    <citation type="submission" date="2019-07" db="EMBL/GenBank/DDBJ databases">
        <title>Genomic Encyclopedia of Type Strains, Phase IV (KMG-IV): sequencing the most valuable type-strain genomes for metagenomic binning, comparative biology and taxonomic classification.</title>
        <authorList>
            <person name="Goeker M."/>
        </authorList>
    </citation>
    <scope>NUCLEOTIDE SEQUENCE [LARGE SCALE GENOMIC DNA]</scope>
    <source>
        <strain evidence="2 3">SS015</strain>
    </source>
</reference>
<keyword evidence="1" id="KW-0472">Membrane</keyword>
<dbReference type="EMBL" id="VNIB01000005">
    <property type="protein sequence ID" value="TYO98808.1"/>
    <property type="molecule type" value="Genomic_DNA"/>
</dbReference>
<accession>A0A5D3WKC7</accession>
<dbReference type="AlphaFoldDB" id="A0A5D3WKC7"/>
<proteinExistence type="predicted"/>
<name>A0A5D3WKC7_9BACT</name>